<evidence type="ECO:0000259" key="3">
    <source>
        <dbReference type="Pfam" id="PF25390"/>
    </source>
</evidence>
<sequence>MNVVAITTLRLQRLRVGSSCATYLSTITSSSPPSSSLRKRRHYTAYAWGTSNKGTIPLPEIIEEGSKAGAGGGSGATDLLNRGTVIDNPREIDVEKAFGSGTDGSPVTITHMECGPTGTATILSDGRCFTYGSNKNGELGHGNKKDILVPTQLTVPESCPLSETGISSIKLGNNFSAIIDKNGDLYTFGFDGSTFSGGMGYLGHGDGKSYTSPKLVESLVEDGCHASQVAVGESHMTVLTTEGEVLTSGAGSYGRLGNLETTDQLYLEPVDMLVAEDIVHISCGSSFTLALTKDGIVYGWGQNNKGQLGVGLGLSVDIYAMEALPRVIEGNLEGRRVVKISTGHSHAAAVTDRGELFVWGSSIHWEPELMTNLLHTKIVDVACGQNYTIALAKDGTIYSFGKGKTGVLGQASKSNFPNPTLVEGLADKVVVSMSAGWNHVACLVEDSE</sequence>
<dbReference type="SUPFAM" id="SSF50985">
    <property type="entry name" value="RCC1/BLIP-II"/>
    <property type="match status" value="2"/>
</dbReference>
<dbReference type="InterPro" id="IPR000408">
    <property type="entry name" value="Reg_chr_condens"/>
</dbReference>
<dbReference type="EMBL" id="HBGN01004717">
    <property type="protein sequence ID" value="CAD9316716.1"/>
    <property type="molecule type" value="Transcribed_RNA"/>
</dbReference>
<dbReference type="PRINTS" id="PR00633">
    <property type="entry name" value="RCCNDNSATION"/>
</dbReference>
<dbReference type="Gene3D" id="2.130.10.30">
    <property type="entry name" value="Regulator of chromosome condensation 1/beta-lactamase-inhibitor protein II"/>
    <property type="match status" value="3"/>
</dbReference>
<feature type="repeat" description="RCC1" evidence="2">
    <location>
        <begin position="295"/>
        <end position="353"/>
    </location>
</feature>
<protein>
    <recommendedName>
        <fullName evidence="3">RCC1-like domain-containing protein</fullName>
    </recommendedName>
</protein>
<organism evidence="4">
    <name type="scientific">Ditylum brightwellii</name>
    <dbReference type="NCBI Taxonomy" id="49249"/>
    <lineage>
        <taxon>Eukaryota</taxon>
        <taxon>Sar</taxon>
        <taxon>Stramenopiles</taxon>
        <taxon>Ochrophyta</taxon>
        <taxon>Bacillariophyta</taxon>
        <taxon>Mediophyceae</taxon>
        <taxon>Lithodesmiophycidae</taxon>
        <taxon>Lithodesmiales</taxon>
        <taxon>Lithodesmiaceae</taxon>
        <taxon>Ditylum</taxon>
    </lineage>
</organism>
<feature type="repeat" description="RCC1" evidence="2">
    <location>
        <begin position="354"/>
        <end position="394"/>
    </location>
</feature>
<keyword evidence="1" id="KW-0677">Repeat</keyword>
<feature type="repeat" description="RCC1" evidence="2">
    <location>
        <begin position="183"/>
        <end position="242"/>
    </location>
</feature>
<dbReference type="PANTHER" id="PTHR22870:SF408">
    <property type="entry name" value="OS09G0560450 PROTEIN"/>
    <property type="match status" value="1"/>
</dbReference>
<dbReference type="InterPro" id="IPR058923">
    <property type="entry name" value="RCC1-like_dom"/>
</dbReference>
<accession>A0A7S1YR06</accession>
<evidence type="ECO:0000313" key="4">
    <source>
        <dbReference type="EMBL" id="CAD9316716.1"/>
    </source>
</evidence>
<dbReference type="AlphaFoldDB" id="A0A7S1YR06"/>
<dbReference type="PROSITE" id="PS50012">
    <property type="entry name" value="RCC1_3"/>
    <property type="match status" value="6"/>
</dbReference>
<dbReference type="InterPro" id="IPR051210">
    <property type="entry name" value="Ub_ligase/GEF_domain"/>
</dbReference>
<dbReference type="PANTHER" id="PTHR22870">
    <property type="entry name" value="REGULATOR OF CHROMOSOME CONDENSATION"/>
    <property type="match status" value="1"/>
</dbReference>
<reference evidence="4" key="1">
    <citation type="submission" date="2021-01" db="EMBL/GenBank/DDBJ databases">
        <authorList>
            <person name="Corre E."/>
            <person name="Pelletier E."/>
            <person name="Niang G."/>
            <person name="Scheremetjew M."/>
            <person name="Finn R."/>
            <person name="Kale V."/>
            <person name="Holt S."/>
            <person name="Cochrane G."/>
            <person name="Meng A."/>
            <person name="Brown T."/>
            <person name="Cohen L."/>
        </authorList>
    </citation>
    <scope>NUCLEOTIDE SEQUENCE</scope>
    <source>
        <strain evidence="4">Pop2</strain>
    </source>
</reference>
<feature type="repeat" description="RCC1" evidence="2">
    <location>
        <begin position="395"/>
        <end position="446"/>
    </location>
</feature>
<feature type="repeat" description="RCC1" evidence="2">
    <location>
        <begin position="243"/>
        <end position="294"/>
    </location>
</feature>
<dbReference type="PROSITE" id="PS00626">
    <property type="entry name" value="RCC1_2"/>
    <property type="match status" value="1"/>
</dbReference>
<gene>
    <name evidence="4" type="ORF">DBRI1063_LOCUS3123</name>
</gene>
<feature type="domain" description="RCC1-like" evidence="3">
    <location>
        <begin position="73"/>
        <end position="442"/>
    </location>
</feature>
<name>A0A7S1YR06_9STRA</name>
<evidence type="ECO:0000256" key="2">
    <source>
        <dbReference type="PROSITE-ProRule" id="PRU00235"/>
    </source>
</evidence>
<proteinExistence type="predicted"/>
<dbReference type="InterPro" id="IPR009091">
    <property type="entry name" value="RCC1/BLIP-II"/>
</dbReference>
<feature type="repeat" description="RCC1" evidence="2">
    <location>
        <begin position="126"/>
        <end position="182"/>
    </location>
</feature>
<evidence type="ECO:0000256" key="1">
    <source>
        <dbReference type="ARBA" id="ARBA00022737"/>
    </source>
</evidence>
<dbReference type="Pfam" id="PF25390">
    <property type="entry name" value="WD40_RLD"/>
    <property type="match status" value="1"/>
</dbReference>